<dbReference type="GO" id="GO:0010557">
    <property type="term" value="P:positive regulation of macromolecule biosynthetic process"/>
    <property type="evidence" value="ECO:0007669"/>
    <property type="project" value="UniProtKB-ARBA"/>
</dbReference>
<dbReference type="PANTHER" id="PTHR23341">
    <property type="entry name" value="HIGH MOBILITY GROUP PROTEINS HMG-A AND C"/>
    <property type="match status" value="1"/>
</dbReference>
<dbReference type="SMART" id="SM00384">
    <property type="entry name" value="AT_hook"/>
    <property type="match status" value="3"/>
</dbReference>
<evidence type="ECO:0000313" key="12">
    <source>
        <dbReference type="Proteomes" id="UP000694427"/>
    </source>
</evidence>
<keyword evidence="9" id="KW-0539">Nucleus</keyword>
<evidence type="ECO:0000256" key="4">
    <source>
        <dbReference type="ARBA" id="ARBA00022737"/>
    </source>
</evidence>
<evidence type="ECO:0000256" key="3">
    <source>
        <dbReference type="ARBA" id="ARBA00022553"/>
    </source>
</evidence>
<dbReference type="Pfam" id="PF02178">
    <property type="entry name" value="AT_hook"/>
    <property type="match status" value="3"/>
</dbReference>
<dbReference type="PRINTS" id="PR00929">
    <property type="entry name" value="ATHOOK"/>
</dbReference>
<dbReference type="GO" id="GO:0005634">
    <property type="term" value="C:nucleus"/>
    <property type="evidence" value="ECO:0007669"/>
    <property type="project" value="UniProtKB-SubCell"/>
</dbReference>
<evidence type="ECO:0000256" key="5">
    <source>
        <dbReference type="ARBA" id="ARBA00022990"/>
    </source>
</evidence>
<reference evidence="11" key="1">
    <citation type="submission" date="2025-08" db="UniProtKB">
        <authorList>
            <consortium name="Ensembl"/>
        </authorList>
    </citation>
    <scope>IDENTIFICATION</scope>
</reference>
<evidence type="ECO:0000256" key="1">
    <source>
        <dbReference type="ARBA" id="ARBA00004123"/>
    </source>
</evidence>
<keyword evidence="8" id="KW-0804">Transcription</keyword>
<dbReference type="InterPro" id="IPR017956">
    <property type="entry name" value="AT_hook_DNA-bd_motif"/>
</dbReference>
<keyword evidence="7" id="KW-0238">DNA-binding</keyword>
<dbReference type="GO" id="GO:0000785">
    <property type="term" value="C:chromatin"/>
    <property type="evidence" value="ECO:0007669"/>
    <property type="project" value="InterPro"/>
</dbReference>
<evidence type="ECO:0000256" key="10">
    <source>
        <dbReference type="SAM" id="MobiDB-lite"/>
    </source>
</evidence>
<name>A0A8C1PSI4_CYPCA</name>
<evidence type="ECO:0000256" key="7">
    <source>
        <dbReference type="ARBA" id="ARBA00023125"/>
    </source>
</evidence>
<evidence type="ECO:0000313" key="11">
    <source>
        <dbReference type="Ensembl" id="ENSCCRP00010108575.1"/>
    </source>
</evidence>
<evidence type="ECO:0000256" key="8">
    <source>
        <dbReference type="ARBA" id="ARBA00023163"/>
    </source>
</evidence>
<keyword evidence="6" id="KW-0805">Transcription regulation</keyword>
<dbReference type="GO" id="GO:0003677">
    <property type="term" value="F:DNA binding"/>
    <property type="evidence" value="ECO:0007669"/>
    <property type="project" value="UniProtKB-KW"/>
</dbReference>
<evidence type="ECO:0000256" key="6">
    <source>
        <dbReference type="ARBA" id="ARBA00023015"/>
    </source>
</evidence>
<dbReference type="PROSITE" id="PS00354">
    <property type="entry name" value="HMGI_Y"/>
    <property type="match status" value="1"/>
</dbReference>
<evidence type="ECO:0000256" key="2">
    <source>
        <dbReference type="ARBA" id="ARBA00010812"/>
    </source>
</evidence>
<dbReference type="InterPro" id="IPR000116">
    <property type="entry name" value="HMGA"/>
</dbReference>
<evidence type="ECO:0008006" key="13">
    <source>
        <dbReference type="Google" id="ProtNLM"/>
    </source>
</evidence>
<dbReference type="PANTHER" id="PTHR23341:SF4">
    <property type="entry name" value="HIGH MOBILITY GROUP PROTEIN HMGI-C"/>
    <property type="match status" value="1"/>
</dbReference>
<sequence>MQVEIHLVQVVSIHACLKRFGIRMDVEETGAGQVEAAAPEEEAPAPKRGRGRPRKQPQEPVETSAPRRPRGRPRGSKNKGQRVTAKVEPPRERRPRGRPRKWPQKTIQLEEQQPHPAESTEEPPIQTLPAELPSQESD</sequence>
<feature type="region of interest" description="Disordered" evidence="10">
    <location>
        <begin position="30"/>
        <end position="138"/>
    </location>
</feature>
<protein>
    <recommendedName>
        <fullName evidence="13">High mobility group protein HMGI-C-like</fullName>
    </recommendedName>
</protein>
<dbReference type="InterPro" id="IPR000637">
    <property type="entry name" value="HMGI/Y_DNA-bd_CS"/>
</dbReference>
<dbReference type="Ensembl" id="ENSCCRT00010120827.1">
    <property type="protein sequence ID" value="ENSCCRP00010108575.1"/>
    <property type="gene ID" value="ENSCCRG00010047943.1"/>
</dbReference>
<comment type="subcellular location">
    <subcellularLocation>
        <location evidence="1">Nucleus</location>
    </subcellularLocation>
</comment>
<dbReference type="GO" id="GO:0006355">
    <property type="term" value="P:regulation of DNA-templated transcription"/>
    <property type="evidence" value="ECO:0007669"/>
    <property type="project" value="InterPro"/>
</dbReference>
<keyword evidence="12" id="KW-1185">Reference proteome</keyword>
<dbReference type="PRINTS" id="PR00930">
    <property type="entry name" value="HIGHMOBLTYIY"/>
</dbReference>
<keyword evidence="4" id="KW-0677">Repeat</keyword>
<feature type="compositionally biased region" description="Basic residues" evidence="10">
    <location>
        <begin position="93"/>
        <end position="103"/>
    </location>
</feature>
<proteinExistence type="inferred from homology"/>
<feature type="compositionally biased region" description="Basic residues" evidence="10">
    <location>
        <begin position="67"/>
        <end position="80"/>
    </location>
</feature>
<keyword evidence="3" id="KW-0597">Phosphoprotein</keyword>
<dbReference type="GO" id="GO:0003712">
    <property type="term" value="F:transcription coregulator activity"/>
    <property type="evidence" value="ECO:0007669"/>
    <property type="project" value="TreeGrafter"/>
</dbReference>
<keyword evidence="5" id="KW-0007">Acetylation</keyword>
<reference evidence="11" key="2">
    <citation type="submission" date="2025-09" db="UniProtKB">
        <authorList>
            <consortium name="Ensembl"/>
        </authorList>
    </citation>
    <scope>IDENTIFICATION</scope>
</reference>
<evidence type="ECO:0000256" key="9">
    <source>
        <dbReference type="ARBA" id="ARBA00023242"/>
    </source>
</evidence>
<dbReference type="AlphaFoldDB" id="A0A8C1PSI4"/>
<comment type="similarity">
    <text evidence="2">Belongs to the HMGA family.</text>
</comment>
<accession>A0A8C1PSI4</accession>
<organism evidence="11 12">
    <name type="scientific">Cyprinus carpio</name>
    <name type="common">Common carp</name>
    <dbReference type="NCBI Taxonomy" id="7962"/>
    <lineage>
        <taxon>Eukaryota</taxon>
        <taxon>Metazoa</taxon>
        <taxon>Chordata</taxon>
        <taxon>Craniata</taxon>
        <taxon>Vertebrata</taxon>
        <taxon>Euteleostomi</taxon>
        <taxon>Actinopterygii</taxon>
        <taxon>Neopterygii</taxon>
        <taxon>Teleostei</taxon>
        <taxon>Ostariophysi</taxon>
        <taxon>Cypriniformes</taxon>
        <taxon>Cyprinidae</taxon>
        <taxon>Cyprininae</taxon>
        <taxon>Cyprinus</taxon>
    </lineage>
</organism>
<dbReference type="Proteomes" id="UP000694427">
    <property type="component" value="Unplaced"/>
</dbReference>